<dbReference type="Pfam" id="PF02482">
    <property type="entry name" value="Ribosomal_S30AE"/>
    <property type="match status" value="1"/>
</dbReference>
<keyword evidence="2" id="KW-0963">Cytoplasm</keyword>
<dbReference type="InterPro" id="IPR003489">
    <property type="entry name" value="RHF/RaiA"/>
</dbReference>
<evidence type="ECO:0000256" key="1">
    <source>
        <dbReference type="ARBA" id="ARBA00022845"/>
    </source>
</evidence>
<dbReference type="OrthoDB" id="9794975at2"/>
<dbReference type="InterPro" id="IPR050574">
    <property type="entry name" value="HPF/YfiA_ribosome-assoc"/>
</dbReference>
<reference evidence="4 5" key="1">
    <citation type="submission" date="2019-06" db="EMBL/GenBank/DDBJ databases">
        <title>Persicimonas caeni gen. nov., sp. nov., a predatory bacterium isolated from solar saltern.</title>
        <authorList>
            <person name="Wang S."/>
        </authorList>
    </citation>
    <scope>NUCLEOTIDE SEQUENCE [LARGE SCALE GENOMIC DNA]</scope>
    <source>
        <strain evidence="4 5">YN101</strain>
    </source>
</reference>
<dbReference type="EMBL" id="CP041186">
    <property type="protein sequence ID" value="QDG50867.1"/>
    <property type="molecule type" value="Genomic_DNA"/>
</dbReference>
<dbReference type="Gene3D" id="3.30.160.100">
    <property type="entry name" value="Ribosome hibernation promotion factor-like"/>
    <property type="match status" value="1"/>
</dbReference>
<feature type="domain" description="Sigma 54 modulation/S30EA ribosomal protein C-terminal" evidence="3">
    <location>
        <begin position="164"/>
        <end position="218"/>
    </location>
</feature>
<dbReference type="InterPro" id="IPR032528">
    <property type="entry name" value="Ribosom_S30AE_C"/>
</dbReference>
<organism evidence="4 5">
    <name type="scientific">Persicimonas caeni</name>
    <dbReference type="NCBI Taxonomy" id="2292766"/>
    <lineage>
        <taxon>Bacteria</taxon>
        <taxon>Deltaproteobacteria</taxon>
        <taxon>Bradymonadales</taxon>
        <taxon>Bradymonadaceae</taxon>
        <taxon>Persicimonas</taxon>
    </lineage>
</organism>
<keyword evidence="1 2" id="KW-0810">Translation regulation</keyword>
<name>A0A4Y6PS78_PERCE</name>
<comment type="subcellular location">
    <subcellularLocation>
        <location evidence="2">Cytoplasm</location>
    </subcellularLocation>
</comment>
<dbReference type="SUPFAM" id="SSF69754">
    <property type="entry name" value="Ribosome binding protein Y (YfiA homologue)"/>
    <property type="match status" value="1"/>
</dbReference>
<dbReference type="Proteomes" id="UP000315995">
    <property type="component" value="Chromosome"/>
</dbReference>
<dbReference type="Pfam" id="PF16321">
    <property type="entry name" value="Ribosom_S30AE_C"/>
    <property type="match status" value="1"/>
</dbReference>
<comment type="similarity">
    <text evidence="2">Belongs to the HPF/YfiA ribosome-associated protein family. Long HPF subfamily.</text>
</comment>
<dbReference type="GO" id="GO:0043024">
    <property type="term" value="F:ribosomal small subunit binding"/>
    <property type="evidence" value="ECO:0007669"/>
    <property type="project" value="TreeGrafter"/>
</dbReference>
<evidence type="ECO:0000256" key="2">
    <source>
        <dbReference type="HAMAP-Rule" id="MF_00839"/>
    </source>
</evidence>
<comment type="subunit">
    <text evidence="2">Interacts with 100S ribosomes.</text>
</comment>
<gene>
    <name evidence="4" type="primary">raiA</name>
    <name evidence="2" type="synonym">hpf</name>
    <name evidence="4" type="ORF">FIV42_09015</name>
</gene>
<protein>
    <recommendedName>
        <fullName evidence="2">Ribosome hibernation promoting factor</fullName>
        <shortName evidence="2">HPF</shortName>
    </recommendedName>
</protein>
<dbReference type="AlphaFoldDB" id="A0A4Y6PS78"/>
<dbReference type="PANTHER" id="PTHR33231:SF1">
    <property type="entry name" value="30S RIBOSOMAL PROTEIN"/>
    <property type="match status" value="1"/>
</dbReference>
<keyword evidence="5" id="KW-1185">Reference proteome</keyword>
<dbReference type="InterPro" id="IPR038416">
    <property type="entry name" value="Ribosom_S30AE_C_sf"/>
</dbReference>
<dbReference type="NCBIfam" id="TIGR00741">
    <property type="entry name" value="yfiA"/>
    <property type="match status" value="1"/>
</dbReference>
<accession>A0A5B8Y4J0</accession>
<proteinExistence type="inferred from homology"/>
<dbReference type="InterPro" id="IPR034694">
    <property type="entry name" value="HPF_long/plastid"/>
</dbReference>
<evidence type="ECO:0000313" key="4">
    <source>
        <dbReference type="EMBL" id="QDG50867.1"/>
    </source>
</evidence>
<evidence type="ECO:0000259" key="3">
    <source>
        <dbReference type="Pfam" id="PF16321"/>
    </source>
</evidence>
<evidence type="ECO:0000313" key="5">
    <source>
        <dbReference type="Proteomes" id="UP000315995"/>
    </source>
</evidence>
<accession>A0A4Y6PS78</accession>
<sequence length="222" mass="25529">MNANVSFRHMESSASLREYAVSKLERVCDKYVQGKIDATVVMSVEKHWHIADFTLHIKNFTVKGKERSEDMYSSIDLALEKIEKQLRRHKDRLKDHQPDRNGHSRMFRMGVVAPFDGGMYEESEFDEEFAEDYELYPAPSEDEAVAVAEDEDARVVQVNGGDAVKVLRNQEYEAKPMSLEEAVMQLDLLSDREFYIFTNAVSKNINIVYKRHDGNVGLIETA</sequence>
<dbReference type="Gene3D" id="3.30.505.50">
    <property type="entry name" value="Sigma 54 modulation/S30EA ribosomal protein, C-terminal domain"/>
    <property type="match status" value="1"/>
</dbReference>
<comment type="function">
    <text evidence="2">Required for dimerization of active 70S ribosomes into 100S ribosomes in stationary phase; 100S ribosomes are translationally inactive and sometimes present during exponential growth.</text>
</comment>
<dbReference type="PANTHER" id="PTHR33231">
    <property type="entry name" value="30S RIBOSOMAL PROTEIN"/>
    <property type="match status" value="1"/>
</dbReference>
<dbReference type="GO" id="GO:0045900">
    <property type="term" value="P:negative regulation of translational elongation"/>
    <property type="evidence" value="ECO:0007669"/>
    <property type="project" value="TreeGrafter"/>
</dbReference>
<dbReference type="InterPro" id="IPR036567">
    <property type="entry name" value="RHF-like"/>
</dbReference>
<dbReference type="HAMAP" id="MF_00839">
    <property type="entry name" value="HPF"/>
    <property type="match status" value="1"/>
</dbReference>
<dbReference type="GO" id="GO:0022627">
    <property type="term" value="C:cytosolic small ribosomal subunit"/>
    <property type="evidence" value="ECO:0007669"/>
    <property type="project" value="TreeGrafter"/>
</dbReference>
<dbReference type="RefSeq" id="WP_141197359.1">
    <property type="nucleotide sequence ID" value="NZ_CP041186.1"/>
</dbReference>
<dbReference type="CDD" id="cd00552">
    <property type="entry name" value="RaiA"/>
    <property type="match status" value="1"/>
</dbReference>